<reference evidence="3" key="1">
    <citation type="submission" date="2019-09" db="EMBL/GenBank/DDBJ databases">
        <title>Distinct polysaccharide growth profiles of human intestinal Prevotella copri isolates.</title>
        <authorList>
            <person name="Fehlner-Peach H."/>
            <person name="Magnabosco C."/>
            <person name="Raghavan V."/>
            <person name="Scher J.U."/>
            <person name="Tett A."/>
            <person name="Cox L.M."/>
            <person name="Gottsegen C."/>
            <person name="Watters A."/>
            <person name="Wiltshire- Gordon J.D."/>
            <person name="Segata N."/>
            <person name="Bonneau R."/>
            <person name="Littman D.R."/>
        </authorList>
    </citation>
    <scope>NUCLEOTIDE SEQUENCE [LARGE SCALE GENOMIC DNA]</scope>
    <source>
        <strain evidence="3">iP54</strain>
    </source>
</reference>
<organism evidence="2 3">
    <name type="scientific">Segatella copri</name>
    <dbReference type="NCBI Taxonomy" id="165179"/>
    <lineage>
        <taxon>Bacteria</taxon>
        <taxon>Pseudomonadati</taxon>
        <taxon>Bacteroidota</taxon>
        <taxon>Bacteroidia</taxon>
        <taxon>Bacteroidales</taxon>
        <taxon>Prevotellaceae</taxon>
        <taxon>Segatella</taxon>
    </lineage>
</organism>
<evidence type="ECO:0000313" key="2">
    <source>
        <dbReference type="EMBL" id="MQN89124.1"/>
    </source>
</evidence>
<dbReference type="EMBL" id="VZBQ01000049">
    <property type="protein sequence ID" value="MQN89124.1"/>
    <property type="molecule type" value="Genomic_DNA"/>
</dbReference>
<dbReference type="Pfam" id="PF13304">
    <property type="entry name" value="AAA_21"/>
    <property type="match status" value="1"/>
</dbReference>
<dbReference type="InterPro" id="IPR003959">
    <property type="entry name" value="ATPase_AAA_core"/>
</dbReference>
<dbReference type="InterPro" id="IPR027417">
    <property type="entry name" value="P-loop_NTPase"/>
</dbReference>
<protein>
    <submittedName>
        <fullName evidence="2">ATP-binding protein</fullName>
    </submittedName>
</protein>
<dbReference type="Gene3D" id="3.40.50.300">
    <property type="entry name" value="P-loop containing nucleotide triphosphate hydrolases"/>
    <property type="match status" value="1"/>
</dbReference>
<comment type="caution">
    <text evidence="2">The sequence shown here is derived from an EMBL/GenBank/DDBJ whole genome shotgun (WGS) entry which is preliminary data.</text>
</comment>
<name>A0A646HHE7_9BACT</name>
<dbReference type="CDD" id="cd00267">
    <property type="entry name" value="ABC_ATPase"/>
    <property type="match status" value="1"/>
</dbReference>
<accession>A0A646HHE7</accession>
<keyword evidence="2" id="KW-0547">Nucleotide-binding</keyword>
<proteinExistence type="predicted"/>
<dbReference type="Proteomes" id="UP000420635">
    <property type="component" value="Unassembled WGS sequence"/>
</dbReference>
<dbReference type="RefSeq" id="WP_153112629.1">
    <property type="nucleotide sequence ID" value="NZ_VZAS01000027.1"/>
</dbReference>
<dbReference type="GO" id="GO:0005524">
    <property type="term" value="F:ATP binding"/>
    <property type="evidence" value="ECO:0007669"/>
    <property type="project" value="UniProtKB-KW"/>
</dbReference>
<dbReference type="InterPro" id="IPR051396">
    <property type="entry name" value="Bact_Antivir_Def_Nuclease"/>
</dbReference>
<dbReference type="PANTHER" id="PTHR43581:SF2">
    <property type="entry name" value="EXCINUCLEASE ATPASE SUBUNIT"/>
    <property type="match status" value="1"/>
</dbReference>
<dbReference type="AlphaFoldDB" id="A0A646HHE7"/>
<gene>
    <name evidence="2" type="ORF">F7D59_04440</name>
</gene>
<evidence type="ECO:0000313" key="3">
    <source>
        <dbReference type="Proteomes" id="UP000420635"/>
    </source>
</evidence>
<feature type="domain" description="ATPase AAA-type core" evidence="1">
    <location>
        <begin position="105"/>
        <end position="233"/>
    </location>
</feature>
<dbReference type="GO" id="GO:0016887">
    <property type="term" value="F:ATP hydrolysis activity"/>
    <property type="evidence" value="ECO:0007669"/>
    <property type="project" value="InterPro"/>
</dbReference>
<dbReference type="SUPFAM" id="SSF52540">
    <property type="entry name" value="P-loop containing nucleoside triphosphate hydrolases"/>
    <property type="match status" value="1"/>
</dbReference>
<dbReference type="PANTHER" id="PTHR43581">
    <property type="entry name" value="ATP/GTP PHOSPHATASE"/>
    <property type="match status" value="1"/>
</dbReference>
<evidence type="ECO:0000259" key="1">
    <source>
        <dbReference type="Pfam" id="PF13304"/>
    </source>
</evidence>
<keyword evidence="2" id="KW-0067">ATP-binding</keyword>
<sequence>MNYIQNFEYHNLWNKYNVCWHQIHEDVNILVGINGKGKTTLLDAINAYYNFKPGKNNAKWIEATPLDCPVVYIQSADVPANVRKKGNSILYDNLMRVVLQNEKQNSFFNYRMRALNYPEEASHIASRIDMLFQEIDGYFGQTGKRIEIDKERNYLVFREDAGGTIELDMLSAGEKQLLYILLTVFLMDEQPAVLLMDEPESSLHIEWQEKLIKSIRKLNPLCQIILTTHSPSIFVSGWESKLVYIEDLFSKME</sequence>